<evidence type="ECO:0008006" key="3">
    <source>
        <dbReference type="Google" id="ProtNLM"/>
    </source>
</evidence>
<dbReference type="Proteomes" id="UP000324159">
    <property type="component" value="Unassembled WGS sequence"/>
</dbReference>
<accession>A0A5D3WHC2</accession>
<gene>
    <name evidence="1" type="ORF">EDC39_11214</name>
</gene>
<sequence>MIPHDLLEKYNLPEDQVADAIEKAISRTLSAMFDLDILVRLDDRLEIYALSKSFLDTDPRPIDPRGLSRQVRRQIRYQIERELEKRQAIHEGNLLRSLRGQIVKGEIRQVSSSGDVAVVLEVEDHFRNVAITGLCPFRHVPPKERGTFKPGVVRSFLVTSVLPVQQKDRYKVQIRLSRTSKTLPKLLLREETGVKGIRCTRRIAGAFSEIESPQFLPKTAIRKVADELGERIIVRVVLPEKKTA</sequence>
<dbReference type="RefSeq" id="WP_148896573.1">
    <property type="nucleotide sequence ID" value="NZ_VNIB01000012.1"/>
</dbReference>
<evidence type="ECO:0000313" key="2">
    <source>
        <dbReference type="Proteomes" id="UP000324159"/>
    </source>
</evidence>
<keyword evidence="2" id="KW-1185">Reference proteome</keyword>
<dbReference type="EMBL" id="VNIB01000012">
    <property type="protein sequence ID" value="TYO96726.1"/>
    <property type="molecule type" value="Genomic_DNA"/>
</dbReference>
<evidence type="ECO:0000313" key="1">
    <source>
        <dbReference type="EMBL" id="TYO96726.1"/>
    </source>
</evidence>
<comment type="caution">
    <text evidence="1">The sequence shown here is derived from an EMBL/GenBank/DDBJ whole genome shotgun (WGS) entry which is preliminary data.</text>
</comment>
<organism evidence="1 2">
    <name type="scientific">Geothermobacter ehrlichii</name>
    <dbReference type="NCBI Taxonomy" id="213224"/>
    <lineage>
        <taxon>Bacteria</taxon>
        <taxon>Pseudomonadati</taxon>
        <taxon>Thermodesulfobacteriota</taxon>
        <taxon>Desulfuromonadia</taxon>
        <taxon>Desulfuromonadales</taxon>
        <taxon>Geothermobacteraceae</taxon>
        <taxon>Geothermobacter</taxon>
    </lineage>
</organism>
<dbReference type="OrthoDB" id="5393481at2"/>
<protein>
    <recommendedName>
        <fullName evidence="3">S1 motif domain-containing protein</fullName>
    </recommendedName>
</protein>
<name>A0A5D3WHC2_9BACT</name>
<reference evidence="1 2" key="1">
    <citation type="submission" date="2019-07" db="EMBL/GenBank/DDBJ databases">
        <title>Genomic Encyclopedia of Type Strains, Phase IV (KMG-IV): sequencing the most valuable type-strain genomes for metagenomic binning, comparative biology and taxonomic classification.</title>
        <authorList>
            <person name="Goeker M."/>
        </authorList>
    </citation>
    <scope>NUCLEOTIDE SEQUENCE [LARGE SCALE GENOMIC DNA]</scope>
    <source>
        <strain evidence="1 2">SS015</strain>
    </source>
</reference>
<proteinExistence type="predicted"/>
<dbReference type="AlphaFoldDB" id="A0A5D3WHC2"/>